<gene>
    <name evidence="4" type="primary">fliE</name>
    <name evidence="4" type="ORF">ENO26_01985</name>
</gene>
<accession>A0A7J2U2D0</accession>
<dbReference type="InterPro" id="IPR022970">
    <property type="entry name" value="NTP_hydrolase-rel"/>
</dbReference>
<reference evidence="4" key="1">
    <citation type="journal article" date="2020" name="mSystems">
        <title>Genome- and Community-Level Interaction Insights into Carbon Utilization and Element Cycling Functions of Hydrothermarchaeota in Hydrothermal Sediment.</title>
        <authorList>
            <person name="Zhou Z."/>
            <person name="Liu Y."/>
            <person name="Xu W."/>
            <person name="Pan J."/>
            <person name="Luo Z.H."/>
            <person name="Li M."/>
        </authorList>
    </citation>
    <scope>NUCLEOTIDE SEQUENCE [LARGE SCALE GENOMIC DNA]</scope>
    <source>
        <strain evidence="4">SpSt-125</strain>
    </source>
</reference>
<proteinExistence type="inferred from homology"/>
<comment type="caution">
    <text evidence="4">The sequence shown here is derived from an EMBL/GenBank/DDBJ whole genome shotgun (WGS) entry which is preliminary data.</text>
</comment>
<dbReference type="GO" id="GO:0005524">
    <property type="term" value="F:ATP binding"/>
    <property type="evidence" value="ECO:0007669"/>
    <property type="project" value="UniProtKB-UniRule"/>
</dbReference>
<dbReference type="Pfam" id="PF13207">
    <property type="entry name" value="AAA_17"/>
    <property type="match status" value="1"/>
</dbReference>
<dbReference type="EMBL" id="DSEU01000008">
    <property type="protein sequence ID" value="HEM66332.1"/>
    <property type="molecule type" value="Genomic_DNA"/>
</dbReference>
<keyword evidence="1 3" id="KW-0547">Nucleotide-binding</keyword>
<keyword evidence="2 3" id="KW-0067">ATP-binding</keyword>
<dbReference type="SUPFAM" id="SSF52540">
    <property type="entry name" value="P-loop containing nucleoside triphosphate hydrolases"/>
    <property type="match status" value="1"/>
</dbReference>
<dbReference type="Gene3D" id="3.40.50.300">
    <property type="entry name" value="P-loop containing nucleotide triphosphate hydrolases"/>
    <property type="match status" value="1"/>
</dbReference>
<evidence type="ECO:0000256" key="3">
    <source>
        <dbReference type="HAMAP-Rule" id="MF_01111"/>
    </source>
</evidence>
<feature type="binding site" evidence="3">
    <location>
        <begin position="10"/>
        <end position="17"/>
    </location>
    <ligand>
        <name>ATP</name>
        <dbReference type="ChEBI" id="CHEBI:30616"/>
    </ligand>
</feature>
<keyword evidence="4" id="KW-0966">Cell projection</keyword>
<organism evidence="4">
    <name type="scientific">Ignisphaera aggregans</name>
    <dbReference type="NCBI Taxonomy" id="334771"/>
    <lineage>
        <taxon>Archaea</taxon>
        <taxon>Thermoproteota</taxon>
        <taxon>Thermoprotei</taxon>
        <taxon>Desulfurococcales</taxon>
        <taxon>Desulfurococcaceae</taxon>
        <taxon>Ignisphaera</taxon>
    </lineage>
</organism>
<comment type="similarity">
    <text evidence="3">Belongs to the UPF0200 family.</text>
</comment>
<keyword evidence="4" id="KW-0282">Flagellum</keyword>
<name>A0A7J2U2D0_9CREN</name>
<evidence type="ECO:0000256" key="2">
    <source>
        <dbReference type="ARBA" id="ARBA00022840"/>
    </source>
</evidence>
<dbReference type="PANTHER" id="PTHR41930:SF1">
    <property type="entry name" value="DEPHOSPHO-COA KINASE"/>
    <property type="match status" value="1"/>
</dbReference>
<protein>
    <recommendedName>
        <fullName evidence="3">UPF0200 protein ENO26_01985</fullName>
    </recommendedName>
</protein>
<evidence type="ECO:0000256" key="1">
    <source>
        <dbReference type="ARBA" id="ARBA00022741"/>
    </source>
</evidence>
<sequence length="189" mass="21102">MCKAIILLTGMPGAGKSVFADVARKKGIPVISLGDVVREEIIKRGLEPTLTNLLSVANELRRTLGKDAIAKLAINKIMNTCLSSCIVIVDGIRNLEEVDILEKNIEAHFTILAIHASPKTRFTRIVIRGKQGDPKSFEEFKKRDFEELSWGIGNVIALADIIIINENTLERFITEIENFLLKVTRDWCT</sequence>
<evidence type="ECO:0000313" key="4">
    <source>
        <dbReference type="EMBL" id="HEM66332.1"/>
    </source>
</evidence>
<dbReference type="InterPro" id="IPR027417">
    <property type="entry name" value="P-loop_NTPase"/>
</dbReference>
<dbReference type="AlphaFoldDB" id="A0A7J2U2D0"/>
<dbReference type="HAMAP" id="MF_01111">
    <property type="entry name" value="UPF0200"/>
    <property type="match status" value="1"/>
</dbReference>
<dbReference type="PANTHER" id="PTHR41930">
    <property type="entry name" value="UPF0200 PROTEIN MJ1399"/>
    <property type="match status" value="1"/>
</dbReference>
<keyword evidence="4" id="KW-0969">Cilium</keyword>